<comment type="caution">
    <text evidence="5">The sequence shown here is derived from an EMBL/GenBank/DDBJ whole genome shotgun (WGS) entry which is preliminary data.</text>
</comment>
<feature type="domain" description="S-adenosyl-l-methionine hydroxide adenosyltransferase N-terminal" evidence="3">
    <location>
        <begin position="4"/>
        <end position="144"/>
    </location>
</feature>
<keyword evidence="6" id="KW-1185">Reference proteome</keyword>
<evidence type="ECO:0000259" key="4">
    <source>
        <dbReference type="Pfam" id="PF20257"/>
    </source>
</evidence>
<accession>A0ABV9P7U9</accession>
<dbReference type="PANTHER" id="PTHR35092">
    <property type="entry name" value="CHLORINASE MJ1651"/>
    <property type="match status" value="1"/>
</dbReference>
<dbReference type="Proteomes" id="UP001595885">
    <property type="component" value="Unassembled WGS sequence"/>
</dbReference>
<evidence type="ECO:0000313" key="6">
    <source>
        <dbReference type="Proteomes" id="UP001595885"/>
    </source>
</evidence>
<dbReference type="Pfam" id="PF20257">
    <property type="entry name" value="SAM_HAT_C"/>
    <property type="match status" value="1"/>
</dbReference>
<dbReference type="RefSeq" id="WP_379740568.1">
    <property type="nucleotide sequence ID" value="NZ_JBHSGW010000025.1"/>
</dbReference>
<dbReference type="Gene3D" id="2.40.30.90">
    <property type="entry name" value="Bacterial fluorinating enzyme like"/>
    <property type="match status" value="1"/>
</dbReference>
<dbReference type="InterPro" id="IPR023227">
    <property type="entry name" value="SAM_OH_AdoTrfase_C_sf"/>
</dbReference>
<keyword evidence="1" id="KW-0949">S-adenosyl-L-methionine</keyword>
<dbReference type="SUPFAM" id="SSF102522">
    <property type="entry name" value="Bacterial fluorinating enzyme, N-terminal domain"/>
    <property type="match status" value="1"/>
</dbReference>
<dbReference type="Gene3D" id="3.40.50.10790">
    <property type="entry name" value="S-adenosyl-l-methionine hydroxide adenosyltransferase, N-terminal"/>
    <property type="match status" value="1"/>
</dbReference>
<dbReference type="SUPFAM" id="SSF101852">
    <property type="entry name" value="Bacterial fluorinating enzyme, C-terminal domain"/>
    <property type="match status" value="1"/>
</dbReference>
<protein>
    <submittedName>
        <fullName evidence="5">S-adenosyl-l-methionine hydroxide adenosyltransferase family protein</fullName>
    </submittedName>
</protein>
<organism evidence="5 6">
    <name type="scientific">Flavobacterium ponti</name>
    <dbReference type="NCBI Taxonomy" id="665133"/>
    <lineage>
        <taxon>Bacteria</taxon>
        <taxon>Pseudomonadati</taxon>
        <taxon>Bacteroidota</taxon>
        <taxon>Flavobacteriia</taxon>
        <taxon>Flavobacteriales</taxon>
        <taxon>Flavobacteriaceae</taxon>
        <taxon>Flavobacterium</taxon>
    </lineage>
</organism>
<dbReference type="PANTHER" id="PTHR35092:SF1">
    <property type="entry name" value="CHLORINASE MJ1651"/>
    <property type="match status" value="1"/>
</dbReference>
<evidence type="ECO:0000259" key="3">
    <source>
        <dbReference type="Pfam" id="PF01887"/>
    </source>
</evidence>
<dbReference type="Pfam" id="PF01887">
    <property type="entry name" value="SAM_HAT_N"/>
    <property type="match status" value="1"/>
</dbReference>
<evidence type="ECO:0000256" key="1">
    <source>
        <dbReference type="ARBA" id="ARBA00022691"/>
    </source>
</evidence>
<dbReference type="InterPro" id="IPR046469">
    <property type="entry name" value="SAM_HAT_N"/>
</dbReference>
<gene>
    <name evidence="5" type="ORF">ACFO3U_08455</name>
</gene>
<feature type="domain" description="S-adenosyl-l-methionine hydroxide adenosyltransferase C-terminal" evidence="4">
    <location>
        <begin position="169"/>
        <end position="269"/>
    </location>
</feature>
<dbReference type="InterPro" id="IPR023228">
    <property type="entry name" value="SAM_OH_AdoTrfase_N_sf"/>
</dbReference>
<proteinExistence type="inferred from homology"/>
<dbReference type="PIRSF" id="PIRSF006779">
    <property type="entry name" value="UCP006779"/>
    <property type="match status" value="1"/>
</dbReference>
<name>A0ABV9P7U9_9FLAO</name>
<reference evidence="6" key="1">
    <citation type="journal article" date="2019" name="Int. J. Syst. Evol. Microbiol.">
        <title>The Global Catalogue of Microorganisms (GCM) 10K type strain sequencing project: providing services to taxonomists for standard genome sequencing and annotation.</title>
        <authorList>
            <consortium name="The Broad Institute Genomics Platform"/>
            <consortium name="The Broad Institute Genome Sequencing Center for Infectious Disease"/>
            <person name="Wu L."/>
            <person name="Ma J."/>
        </authorList>
    </citation>
    <scope>NUCLEOTIDE SEQUENCE [LARGE SCALE GENOMIC DNA]</scope>
    <source>
        <strain evidence="6">CCUG 50349</strain>
    </source>
</reference>
<sequence>MSIITLTSDFGYKDHYVGALKGKILSQFLEAKIVDISHQIDYFNVFDAGYIIEAAYKSFPKNTVHIICVNSERTTGVEHIVMQWEDQYFITADNGILNTLTLKKKAQKIALINIHDRLTETSDMNVFATVACHLAKGGNISVIGKEIETLKAFHTTPLIISENLEEIKGNIIYIDYFGNCITNISKKIFDEVAKNRNFEIKFKNKTINRINTSYADFKITATKTLKDYEGEYLALFNEAGYLEIAIYNGNPETVGSATSLLGLKFRDIVSIKFK</sequence>
<evidence type="ECO:0000313" key="5">
    <source>
        <dbReference type="EMBL" id="MFC4740024.1"/>
    </source>
</evidence>
<evidence type="ECO:0000256" key="2">
    <source>
        <dbReference type="ARBA" id="ARBA00024035"/>
    </source>
</evidence>
<comment type="similarity">
    <text evidence="2">Belongs to the SAM hydrolase / SAM-dependent halogenase family.</text>
</comment>
<dbReference type="InterPro" id="IPR002747">
    <property type="entry name" value="SAM_OH_AdoTrfase"/>
</dbReference>
<dbReference type="EMBL" id="JBHSGW010000025">
    <property type="protein sequence ID" value="MFC4740024.1"/>
    <property type="molecule type" value="Genomic_DNA"/>
</dbReference>
<dbReference type="InterPro" id="IPR046470">
    <property type="entry name" value="SAM_HAT_C"/>
</dbReference>